<dbReference type="AlphaFoldDB" id="A0A4Y2P8F0"/>
<dbReference type="EMBL" id="BGPR01010701">
    <property type="protein sequence ID" value="GBN47571.1"/>
    <property type="molecule type" value="Genomic_DNA"/>
</dbReference>
<dbReference type="Proteomes" id="UP000499080">
    <property type="component" value="Unassembled WGS sequence"/>
</dbReference>
<gene>
    <name evidence="1" type="ORF">AVEN_112409_1</name>
</gene>
<keyword evidence="2" id="KW-1185">Reference proteome</keyword>
<protein>
    <submittedName>
        <fullName evidence="1">Uncharacterized protein</fullName>
    </submittedName>
</protein>
<accession>A0A4Y2P8F0</accession>
<evidence type="ECO:0000313" key="2">
    <source>
        <dbReference type="Proteomes" id="UP000499080"/>
    </source>
</evidence>
<sequence length="166" mass="19180">MSLKVNFLYSHIDCFPENLGVYSEEQGERFHQDARDIKKRYQGRWDVNMLVDYSWMIRQETEDGCFSAAHFSNYGNDRSRMKPSAINTPSTQGLSQTQEIKLNSNLRYETFLGYSIASYDNERELAGLLKASLRTFPVPALPAKMRTLVSAEVLFRLGIEKIKHRS</sequence>
<organism evidence="1 2">
    <name type="scientific">Araneus ventricosus</name>
    <name type="common">Orbweaver spider</name>
    <name type="synonym">Epeira ventricosa</name>
    <dbReference type="NCBI Taxonomy" id="182803"/>
    <lineage>
        <taxon>Eukaryota</taxon>
        <taxon>Metazoa</taxon>
        <taxon>Ecdysozoa</taxon>
        <taxon>Arthropoda</taxon>
        <taxon>Chelicerata</taxon>
        <taxon>Arachnida</taxon>
        <taxon>Araneae</taxon>
        <taxon>Araneomorphae</taxon>
        <taxon>Entelegynae</taxon>
        <taxon>Araneoidea</taxon>
        <taxon>Araneidae</taxon>
        <taxon>Araneus</taxon>
    </lineage>
</organism>
<name>A0A4Y2P8F0_ARAVE</name>
<dbReference type="PANTHER" id="PTHR46114">
    <property type="entry name" value="APPLE DOMAIN-CONTAINING PROTEIN"/>
    <property type="match status" value="1"/>
</dbReference>
<reference evidence="1 2" key="1">
    <citation type="journal article" date="2019" name="Sci. Rep.">
        <title>Orb-weaving spider Araneus ventricosus genome elucidates the spidroin gene catalogue.</title>
        <authorList>
            <person name="Kono N."/>
            <person name="Nakamura H."/>
            <person name="Ohtoshi R."/>
            <person name="Moran D.A.P."/>
            <person name="Shinohara A."/>
            <person name="Yoshida Y."/>
            <person name="Fujiwara M."/>
            <person name="Mori M."/>
            <person name="Tomita M."/>
            <person name="Arakawa K."/>
        </authorList>
    </citation>
    <scope>NUCLEOTIDE SEQUENCE [LARGE SCALE GENOMIC DNA]</scope>
</reference>
<evidence type="ECO:0000313" key="1">
    <source>
        <dbReference type="EMBL" id="GBN47571.1"/>
    </source>
</evidence>
<proteinExistence type="predicted"/>
<dbReference type="PANTHER" id="PTHR46114:SF1">
    <property type="entry name" value="ZAD DOMAIN-CONTAINING PROTEIN"/>
    <property type="match status" value="1"/>
</dbReference>
<comment type="caution">
    <text evidence="1">The sequence shown here is derived from an EMBL/GenBank/DDBJ whole genome shotgun (WGS) entry which is preliminary data.</text>
</comment>